<dbReference type="CDD" id="cd12148">
    <property type="entry name" value="fungal_TF_MHR"/>
    <property type="match status" value="1"/>
</dbReference>
<dbReference type="EMBL" id="BLZA01000021">
    <property type="protein sequence ID" value="GHJ87161.1"/>
    <property type="molecule type" value="Genomic_DNA"/>
</dbReference>
<dbReference type="CDD" id="cd00067">
    <property type="entry name" value="GAL4"/>
    <property type="match status" value="1"/>
</dbReference>
<dbReference type="Pfam" id="PF00172">
    <property type="entry name" value="Zn_clus"/>
    <property type="match status" value="1"/>
</dbReference>
<dbReference type="GO" id="GO:0008270">
    <property type="term" value="F:zinc ion binding"/>
    <property type="evidence" value="ECO:0007669"/>
    <property type="project" value="InterPro"/>
</dbReference>
<keyword evidence="3" id="KW-0539">Nucleus</keyword>
<dbReference type="InterPro" id="IPR007219">
    <property type="entry name" value="XnlR_reg_dom"/>
</dbReference>
<accession>A0A8H3YGZ8</accession>
<evidence type="ECO:0000313" key="6">
    <source>
        <dbReference type="EMBL" id="GHJ87161.1"/>
    </source>
</evidence>
<protein>
    <recommendedName>
        <fullName evidence="5">Zn(2)-C6 fungal-type domain-containing protein</fullName>
    </recommendedName>
</protein>
<dbReference type="InterPro" id="IPR001138">
    <property type="entry name" value="Zn2Cys6_DnaBD"/>
</dbReference>
<dbReference type="GO" id="GO:0000981">
    <property type="term" value="F:DNA-binding transcription factor activity, RNA polymerase II-specific"/>
    <property type="evidence" value="ECO:0007669"/>
    <property type="project" value="InterPro"/>
</dbReference>
<sequence>MDDFPTFSYQEDPASLIALQERKNRPVQSCTECRRRKQKCDRQMPCGNCVQRGEVAKCAEYRKEKDDSIPEKPLFPSIMDFDILVQRVRQLEEYLKITPGQPPCAGQPAIRIVAENNELDGFDQSPVVSESGNPGPSYQAMSPFPSARIDNSTLSRPSYPQGPLIPTSHPSLHPEASSNVRNQQSDQYIRMPPKDYREISMREASPDMTSYNESLALEDVAFARTQNLERRENLFRSRDDATPASKSRLSTSHLTMSSTALPPDGSVDALEDLMKLQDLMDDATTHAVLMYFCEEIEWLYCCLHLPTFKAQYQEFLHWRHLGRLTVEQASFLALYTACLCVSLHLMEDYKLRALNIPTMARDRLAKSYSDLTGQLFAKIDWAQNHRIETLQAFIIIGEYWHAFNLSERHWTLLGTAVKVAQNIGMSRLGPEPTGLVTEAIAKARFGSRWASAADRETARRVWFSLLEMDYTYAPEHNFTYIVQWDRQRSVEPANVNDDDLVGFGPVVGHPLSQHTDMTFFLNRLHFIYPVRDFVDLVVANDGVRYDFVKETHQSLIACTESLSPFYRVSADPEAFARNPRHAIRLVAEQRIINCYGHLRVLRLHRIYLAQSYKSAKFTLSRDCVTYSMRFIIQSHLNKRDRANIPARYWNYNYALLTATIALFIGFCYGSATKENLIELRLCLEALKSRSGCNGIIASAATLEKLLGEELASKDSSSQAKLSADGRKRRRFDSAGPESEKSLASHLPQSMQQIENEALNSDIPSARGATPLNHAIISWNGIASNTYAVPSANKFPRSLPPTDAALDSRPVMSYATRQAASAIDLVESNFNTEDANLLEFFRYGLAQWPDSSNIWPPINDFGNLGGSPLDGILPRQP</sequence>
<evidence type="ECO:0000256" key="2">
    <source>
        <dbReference type="ARBA" id="ARBA00022723"/>
    </source>
</evidence>
<feature type="compositionally biased region" description="Polar residues" evidence="4">
    <location>
        <begin position="149"/>
        <end position="158"/>
    </location>
</feature>
<dbReference type="GO" id="GO:0006351">
    <property type="term" value="P:DNA-templated transcription"/>
    <property type="evidence" value="ECO:0007669"/>
    <property type="project" value="InterPro"/>
</dbReference>
<feature type="region of interest" description="Disordered" evidence="4">
    <location>
        <begin position="233"/>
        <end position="261"/>
    </location>
</feature>
<keyword evidence="2" id="KW-0479">Metal-binding</keyword>
<dbReference type="PANTHER" id="PTHR31001:SF76">
    <property type="entry name" value="ZN(2)-C6 FUNGAL-TYPE DOMAIN-CONTAINING PROTEIN"/>
    <property type="match status" value="1"/>
</dbReference>
<dbReference type="InterPro" id="IPR036864">
    <property type="entry name" value="Zn2-C6_fun-type_DNA-bd_sf"/>
</dbReference>
<organism evidence="6 7">
    <name type="scientific">Naganishia liquefaciens</name>
    <dbReference type="NCBI Taxonomy" id="104408"/>
    <lineage>
        <taxon>Eukaryota</taxon>
        <taxon>Fungi</taxon>
        <taxon>Dikarya</taxon>
        <taxon>Basidiomycota</taxon>
        <taxon>Agaricomycotina</taxon>
        <taxon>Tremellomycetes</taxon>
        <taxon>Filobasidiales</taxon>
        <taxon>Filobasidiaceae</taxon>
        <taxon>Naganishia</taxon>
    </lineage>
</organism>
<dbReference type="GO" id="GO:0003677">
    <property type="term" value="F:DNA binding"/>
    <property type="evidence" value="ECO:0007669"/>
    <property type="project" value="InterPro"/>
</dbReference>
<dbReference type="PROSITE" id="PS50048">
    <property type="entry name" value="ZN2_CY6_FUNGAL_2"/>
    <property type="match status" value="1"/>
</dbReference>
<dbReference type="InterPro" id="IPR050613">
    <property type="entry name" value="Sec_Metabolite_Reg"/>
</dbReference>
<feature type="region of interest" description="Disordered" evidence="4">
    <location>
        <begin position="717"/>
        <end position="746"/>
    </location>
</feature>
<dbReference type="Gene3D" id="4.10.240.10">
    <property type="entry name" value="Zn(2)-C6 fungal-type DNA-binding domain"/>
    <property type="match status" value="1"/>
</dbReference>
<feature type="compositionally biased region" description="Polar residues" evidence="4">
    <location>
        <begin position="244"/>
        <end position="260"/>
    </location>
</feature>
<reference evidence="6" key="1">
    <citation type="submission" date="2020-07" db="EMBL/GenBank/DDBJ databases">
        <title>Draft Genome Sequence of a Deep-Sea Yeast, Naganishia (Cryptococcus) liquefaciens strain N6.</title>
        <authorList>
            <person name="Han Y.W."/>
            <person name="Kajitani R."/>
            <person name="Morimoto H."/>
            <person name="Parhat M."/>
            <person name="Tsubouchi H."/>
            <person name="Bakenova O."/>
            <person name="Ogata M."/>
            <person name="Argunhan B."/>
            <person name="Aoki R."/>
            <person name="Kajiwara S."/>
            <person name="Itoh T."/>
            <person name="Iwasaki H."/>
        </authorList>
    </citation>
    <scope>NUCLEOTIDE SEQUENCE</scope>
    <source>
        <strain evidence="6">N6</strain>
    </source>
</reference>
<name>A0A8H3YGZ8_9TREE</name>
<evidence type="ECO:0000313" key="7">
    <source>
        <dbReference type="Proteomes" id="UP000620104"/>
    </source>
</evidence>
<dbReference type="PROSITE" id="PS00463">
    <property type="entry name" value="ZN2_CY6_FUNGAL_1"/>
    <property type="match status" value="1"/>
</dbReference>
<feature type="domain" description="Zn(2)-C6 fungal-type" evidence="5">
    <location>
        <begin position="29"/>
        <end position="58"/>
    </location>
</feature>
<evidence type="ECO:0000256" key="3">
    <source>
        <dbReference type="ARBA" id="ARBA00023242"/>
    </source>
</evidence>
<dbReference type="SMART" id="SM00066">
    <property type="entry name" value="GAL4"/>
    <property type="match status" value="1"/>
</dbReference>
<dbReference type="SUPFAM" id="SSF57701">
    <property type="entry name" value="Zn2/Cys6 DNA-binding domain"/>
    <property type="match status" value="1"/>
</dbReference>
<dbReference type="GO" id="GO:0005634">
    <property type="term" value="C:nucleus"/>
    <property type="evidence" value="ECO:0007669"/>
    <property type="project" value="UniProtKB-SubCell"/>
</dbReference>
<dbReference type="AlphaFoldDB" id="A0A8H3YGZ8"/>
<proteinExistence type="predicted"/>
<dbReference type="PANTHER" id="PTHR31001">
    <property type="entry name" value="UNCHARACTERIZED TRANSCRIPTIONAL REGULATORY PROTEIN"/>
    <property type="match status" value="1"/>
</dbReference>
<gene>
    <name evidence="6" type="ORF">NliqN6_3563</name>
</gene>
<evidence type="ECO:0000256" key="1">
    <source>
        <dbReference type="ARBA" id="ARBA00004123"/>
    </source>
</evidence>
<feature type="region of interest" description="Disordered" evidence="4">
    <location>
        <begin position="149"/>
        <end position="185"/>
    </location>
</feature>
<evidence type="ECO:0000259" key="5">
    <source>
        <dbReference type="PROSITE" id="PS50048"/>
    </source>
</evidence>
<dbReference type="Proteomes" id="UP000620104">
    <property type="component" value="Unassembled WGS sequence"/>
</dbReference>
<dbReference type="Pfam" id="PF04082">
    <property type="entry name" value="Fungal_trans"/>
    <property type="match status" value="1"/>
</dbReference>
<comment type="subcellular location">
    <subcellularLocation>
        <location evidence="1">Nucleus</location>
    </subcellularLocation>
</comment>
<comment type="caution">
    <text evidence="6">The sequence shown here is derived from an EMBL/GenBank/DDBJ whole genome shotgun (WGS) entry which is preliminary data.</text>
</comment>
<evidence type="ECO:0000256" key="4">
    <source>
        <dbReference type="SAM" id="MobiDB-lite"/>
    </source>
</evidence>
<keyword evidence="7" id="KW-1185">Reference proteome</keyword>
<dbReference type="OrthoDB" id="3364175at2759"/>
<feature type="compositionally biased region" description="Polar residues" evidence="4">
    <location>
        <begin position="176"/>
        <end position="185"/>
    </location>
</feature>